<gene>
    <name evidence="1" type="ORF">HELGO_WM33925</name>
</gene>
<dbReference type="AlphaFoldDB" id="A0A6S6SHB2"/>
<evidence type="ECO:0008006" key="2">
    <source>
        <dbReference type="Google" id="ProtNLM"/>
    </source>
</evidence>
<dbReference type="PANTHER" id="PTHR39550:SF1">
    <property type="entry name" value="SLL0658 PROTEIN"/>
    <property type="match status" value="1"/>
</dbReference>
<protein>
    <recommendedName>
        <fullName evidence="2">DUF3368 domain-containing protein</fullName>
    </recommendedName>
</protein>
<dbReference type="InterPro" id="IPR021799">
    <property type="entry name" value="PIN-like_prokaryotic"/>
</dbReference>
<dbReference type="EMBL" id="CACVAR010000101">
    <property type="protein sequence ID" value="CAA6802315.1"/>
    <property type="molecule type" value="Genomic_DNA"/>
</dbReference>
<reference evidence="1" key="1">
    <citation type="submission" date="2020-01" db="EMBL/GenBank/DDBJ databases">
        <authorList>
            <person name="Meier V. D."/>
            <person name="Meier V D."/>
        </authorList>
    </citation>
    <scope>NUCLEOTIDE SEQUENCE</scope>
    <source>
        <strain evidence="1">HLG_WM_MAG_03</strain>
    </source>
</reference>
<dbReference type="PANTHER" id="PTHR39550">
    <property type="entry name" value="SLL0658 PROTEIN"/>
    <property type="match status" value="1"/>
</dbReference>
<dbReference type="Pfam" id="PF11848">
    <property type="entry name" value="DUF3368"/>
    <property type="match status" value="1"/>
</dbReference>
<proteinExistence type="predicted"/>
<sequence length="108" mass="12607">MNYRDKGFILLENYQDMALFKEINYLLNTGESASITLAIEKKLPLIIDEKKGRRFAQKQGIEIIGLVGILRFLYVEKRLSREYILVIIQKLNDSDFRISDKLLALILE</sequence>
<evidence type="ECO:0000313" key="1">
    <source>
        <dbReference type="EMBL" id="CAA6802315.1"/>
    </source>
</evidence>
<accession>A0A6S6SHB2</accession>
<name>A0A6S6SHB2_9BACT</name>
<organism evidence="1">
    <name type="scientific">uncultured Sulfurovum sp</name>
    <dbReference type="NCBI Taxonomy" id="269237"/>
    <lineage>
        <taxon>Bacteria</taxon>
        <taxon>Pseudomonadati</taxon>
        <taxon>Campylobacterota</taxon>
        <taxon>Epsilonproteobacteria</taxon>
        <taxon>Campylobacterales</taxon>
        <taxon>Sulfurovaceae</taxon>
        <taxon>Sulfurovum</taxon>
        <taxon>environmental samples</taxon>
    </lineage>
</organism>